<accession>A0ABV5EGK9</accession>
<reference evidence="3 4" key="1">
    <citation type="submission" date="2024-01" db="EMBL/GenBank/DDBJ databases">
        <title>Genome mining of biosynthetic gene clusters to explore secondary metabolites of Streptomyces sp.</title>
        <authorList>
            <person name="Baig A."/>
            <person name="Ajitkumar Shintre N."/>
            <person name="Kumar H."/>
            <person name="Anbarasu A."/>
            <person name="Ramaiah S."/>
        </authorList>
    </citation>
    <scope>NUCLEOTIDE SEQUENCE [LARGE SCALE GENOMIC DNA]</scope>
    <source>
        <strain evidence="3 4">A57</strain>
    </source>
</reference>
<dbReference type="Gene3D" id="1.10.540.10">
    <property type="entry name" value="Acyl-CoA dehydrogenase/oxidase, N-terminal domain"/>
    <property type="match status" value="1"/>
</dbReference>
<feature type="domain" description="Acyl-CoA dehydrogenase C-terminal" evidence="2">
    <location>
        <begin position="162"/>
        <end position="286"/>
    </location>
</feature>
<dbReference type="SUPFAM" id="SSF47203">
    <property type="entry name" value="Acyl-CoA dehydrogenase C-terminal domain-like"/>
    <property type="match status" value="1"/>
</dbReference>
<dbReference type="InterPro" id="IPR046373">
    <property type="entry name" value="Acyl-CoA_Oxase/DH_mid-dom_sf"/>
</dbReference>
<dbReference type="Gene3D" id="2.40.110.10">
    <property type="entry name" value="Butyryl-CoA Dehydrogenase, subunit A, domain 2"/>
    <property type="match status" value="1"/>
</dbReference>
<evidence type="ECO:0000313" key="4">
    <source>
        <dbReference type="Proteomes" id="UP001585080"/>
    </source>
</evidence>
<dbReference type="InterPro" id="IPR037069">
    <property type="entry name" value="AcylCoA_DH/ox_N_sf"/>
</dbReference>
<organism evidence="3 4">
    <name type="scientific">Streptomyces broussonetiae</name>
    <dbReference type="NCBI Taxonomy" id="2686304"/>
    <lineage>
        <taxon>Bacteria</taxon>
        <taxon>Bacillati</taxon>
        <taxon>Actinomycetota</taxon>
        <taxon>Actinomycetes</taxon>
        <taxon>Kitasatosporales</taxon>
        <taxon>Streptomycetaceae</taxon>
        <taxon>Streptomyces</taxon>
    </lineage>
</organism>
<protein>
    <submittedName>
        <fullName evidence="3">Acyl-CoA dehydrogenase family protein</fullName>
    </submittedName>
</protein>
<dbReference type="Proteomes" id="UP001585080">
    <property type="component" value="Unassembled WGS sequence"/>
</dbReference>
<dbReference type="PANTHER" id="PTHR48083">
    <property type="entry name" value="MEDIUM-CHAIN SPECIFIC ACYL-COA DEHYDROGENASE, MITOCHONDRIAL-RELATED"/>
    <property type="match status" value="1"/>
</dbReference>
<evidence type="ECO:0000256" key="1">
    <source>
        <dbReference type="ARBA" id="ARBA00023002"/>
    </source>
</evidence>
<dbReference type="EMBL" id="JAYMRP010000025">
    <property type="protein sequence ID" value="MFB8775950.1"/>
    <property type="molecule type" value="Genomic_DNA"/>
</dbReference>
<dbReference type="Gene3D" id="1.20.140.10">
    <property type="entry name" value="Butyryl-CoA Dehydrogenase, subunit A, domain 3"/>
    <property type="match status" value="1"/>
</dbReference>
<dbReference type="InterPro" id="IPR009100">
    <property type="entry name" value="AcylCoA_DH/oxidase_NM_dom_sf"/>
</dbReference>
<dbReference type="SUPFAM" id="SSF56645">
    <property type="entry name" value="Acyl-CoA dehydrogenase NM domain-like"/>
    <property type="match status" value="1"/>
</dbReference>
<comment type="caution">
    <text evidence="3">The sequence shown here is derived from an EMBL/GenBank/DDBJ whole genome shotgun (WGS) entry which is preliminary data.</text>
</comment>
<dbReference type="Pfam" id="PF08028">
    <property type="entry name" value="Acyl-CoA_dh_2"/>
    <property type="match status" value="1"/>
</dbReference>
<dbReference type="InterPro" id="IPR036250">
    <property type="entry name" value="AcylCo_DH-like_C"/>
</dbReference>
<dbReference type="RefSeq" id="WP_376734525.1">
    <property type="nucleotide sequence ID" value="NZ_JAYMRP010000025.1"/>
</dbReference>
<keyword evidence="4" id="KW-1185">Reference proteome</keyword>
<keyword evidence="1" id="KW-0560">Oxidoreductase</keyword>
<evidence type="ECO:0000313" key="3">
    <source>
        <dbReference type="EMBL" id="MFB8775950.1"/>
    </source>
</evidence>
<sequence>MGEGCASAAWCAVLWAAHARFAALLPEEGQKEIWGESPDARIAAALMPPSGSASRVPGGWVLEGEWDLASGVGHAHWVLLAARDTDGPDRPTRAFAVPRSLVTVRDTWNATGLRATGSDTVLLGATVVPDGRSVPLAALLAGGGTDGLPRCHAAPAQLAGGLMFCAPAVGAARRALAVWTRWARTATHGDVRPLDRPSARERLARSAVEIEAAELMLRTAAERADTEVITEGLTAANRRDAAVAADWLATAVDRLFRTGGSHLRDREGELYRNWSDVLTVASHGALSLEPAAEAFARSLVVGGADDA</sequence>
<gene>
    <name evidence="3" type="ORF">VSS16_24945</name>
</gene>
<dbReference type="InterPro" id="IPR050741">
    <property type="entry name" value="Acyl-CoA_dehydrogenase"/>
</dbReference>
<name>A0ABV5EGK9_9ACTN</name>
<dbReference type="InterPro" id="IPR013107">
    <property type="entry name" value="Acyl-CoA_DH_C"/>
</dbReference>
<evidence type="ECO:0000259" key="2">
    <source>
        <dbReference type="Pfam" id="PF08028"/>
    </source>
</evidence>
<dbReference type="PANTHER" id="PTHR48083:SF19">
    <property type="entry name" value="FLAVIN-DEPENDENT MONOOXYGENASE, OXYGENASE SUBUNIT HSAA"/>
    <property type="match status" value="1"/>
</dbReference>
<proteinExistence type="predicted"/>